<dbReference type="SMART" id="SM00387">
    <property type="entry name" value="HATPase_c"/>
    <property type="match status" value="1"/>
</dbReference>
<dbReference type="PRINTS" id="PR00344">
    <property type="entry name" value="BCTRLSENSOR"/>
</dbReference>
<keyword evidence="9" id="KW-1185">Reference proteome</keyword>
<reference evidence="8 9" key="1">
    <citation type="submission" date="2021-07" db="EMBL/GenBank/DDBJ databases">
        <title>Sphingomonas sp.</title>
        <authorList>
            <person name="Feng G."/>
            <person name="Li J."/>
            <person name="Pan M."/>
        </authorList>
    </citation>
    <scope>NUCLEOTIDE SEQUENCE [LARGE SCALE GENOMIC DNA]</scope>
    <source>
        <strain evidence="8 9">RRHST34</strain>
    </source>
</reference>
<dbReference type="SUPFAM" id="SSF55874">
    <property type="entry name" value="ATPase domain of HSP90 chaperone/DNA topoisomerase II/histidine kinase"/>
    <property type="match status" value="1"/>
</dbReference>
<dbReference type="PANTHER" id="PTHR42878:SF15">
    <property type="entry name" value="BACTERIOPHYTOCHROME"/>
    <property type="match status" value="1"/>
</dbReference>
<dbReference type="Gene3D" id="3.30.565.10">
    <property type="entry name" value="Histidine kinase-like ATPase, C-terminal domain"/>
    <property type="match status" value="1"/>
</dbReference>
<feature type="transmembrane region" description="Helical" evidence="6">
    <location>
        <begin position="20"/>
        <end position="39"/>
    </location>
</feature>
<evidence type="ECO:0000256" key="3">
    <source>
        <dbReference type="ARBA" id="ARBA00022553"/>
    </source>
</evidence>
<feature type="transmembrane region" description="Helical" evidence="6">
    <location>
        <begin position="191"/>
        <end position="217"/>
    </location>
</feature>
<dbReference type="CDD" id="cd19410">
    <property type="entry name" value="HK9-like_sensor"/>
    <property type="match status" value="1"/>
</dbReference>
<evidence type="ECO:0000259" key="7">
    <source>
        <dbReference type="PROSITE" id="PS50109"/>
    </source>
</evidence>
<dbReference type="CDD" id="cd00082">
    <property type="entry name" value="HisKA"/>
    <property type="match status" value="1"/>
</dbReference>
<dbReference type="InterPro" id="IPR003594">
    <property type="entry name" value="HATPase_dom"/>
</dbReference>
<dbReference type="Proteomes" id="UP000759103">
    <property type="component" value="Unassembled WGS sequence"/>
</dbReference>
<dbReference type="InterPro" id="IPR005467">
    <property type="entry name" value="His_kinase_dom"/>
</dbReference>
<dbReference type="InterPro" id="IPR036097">
    <property type="entry name" value="HisK_dim/P_sf"/>
</dbReference>
<comment type="catalytic activity">
    <reaction evidence="1">
        <text>ATP + protein L-histidine = ADP + protein N-phospho-L-histidine.</text>
        <dbReference type="EC" id="2.7.13.3"/>
    </reaction>
</comment>
<dbReference type="InterPro" id="IPR036890">
    <property type="entry name" value="HATPase_C_sf"/>
</dbReference>
<dbReference type="Pfam" id="PF00512">
    <property type="entry name" value="HisKA"/>
    <property type="match status" value="1"/>
</dbReference>
<dbReference type="EC" id="2.7.13.3" evidence="2"/>
<dbReference type="EMBL" id="JAHXZN010000001">
    <property type="protein sequence ID" value="MBW6530614.1"/>
    <property type="molecule type" value="Genomic_DNA"/>
</dbReference>
<organism evidence="8 9">
    <name type="scientific">Sphingomonas citri</name>
    <dbReference type="NCBI Taxonomy" id="2862499"/>
    <lineage>
        <taxon>Bacteria</taxon>
        <taxon>Pseudomonadati</taxon>
        <taxon>Pseudomonadota</taxon>
        <taxon>Alphaproteobacteria</taxon>
        <taxon>Sphingomonadales</taxon>
        <taxon>Sphingomonadaceae</taxon>
        <taxon>Sphingomonas</taxon>
    </lineage>
</organism>
<keyword evidence="6" id="KW-1133">Transmembrane helix</keyword>
<gene>
    <name evidence="8" type="ORF">KZ820_07685</name>
</gene>
<protein>
    <recommendedName>
        <fullName evidence="2">histidine kinase</fullName>
        <ecNumber evidence="2">2.7.13.3</ecNumber>
    </recommendedName>
</protein>
<dbReference type="PANTHER" id="PTHR42878">
    <property type="entry name" value="TWO-COMPONENT HISTIDINE KINASE"/>
    <property type="match status" value="1"/>
</dbReference>
<name>A0ABS7BMF2_9SPHN</name>
<comment type="caution">
    <text evidence="8">The sequence shown here is derived from an EMBL/GenBank/DDBJ whole genome shotgun (WGS) entry which is preliminary data.</text>
</comment>
<dbReference type="RefSeq" id="WP_219747942.1">
    <property type="nucleotide sequence ID" value="NZ_JAHXZN010000001.1"/>
</dbReference>
<dbReference type="InterPro" id="IPR003661">
    <property type="entry name" value="HisK_dim/P_dom"/>
</dbReference>
<feature type="domain" description="Histidine kinase" evidence="7">
    <location>
        <begin position="259"/>
        <end position="495"/>
    </location>
</feature>
<dbReference type="InterPro" id="IPR004358">
    <property type="entry name" value="Sig_transdc_His_kin-like_C"/>
</dbReference>
<evidence type="ECO:0000313" key="9">
    <source>
        <dbReference type="Proteomes" id="UP000759103"/>
    </source>
</evidence>
<evidence type="ECO:0000256" key="6">
    <source>
        <dbReference type="SAM" id="Phobius"/>
    </source>
</evidence>
<keyword evidence="6" id="KW-0472">Membrane</keyword>
<evidence type="ECO:0000256" key="4">
    <source>
        <dbReference type="ARBA" id="ARBA00022679"/>
    </source>
</evidence>
<keyword evidence="5" id="KW-0418">Kinase</keyword>
<dbReference type="SUPFAM" id="SSF47384">
    <property type="entry name" value="Homodimeric domain of signal transducing histidine kinase"/>
    <property type="match status" value="1"/>
</dbReference>
<sequence>MATPRFLLPPEGKIAPRLTALLVPGFLALLAAGGGAAWVTRQNQVHTRAVVHTYEVEKAVLEVRRVIEEAEATRRGALLAPATAAYRQGYHRAAAELPQRLVTLARLTADNPRQRDNLAGLQLQLGALAQRRAETMALIERGDQRAALAAFRADTEANSMRAVRFLMNRMAREERRLLAIRDQELRVTERAFYAVLVLAAVLLAALAVVALLTVLAYTRDLARSRDATQSLADSLEEMVAERTEDLTRANEEIQRFAYIVSHDLRSPLVNVMGFTAELEAATGQLGALVDSVEAEAPQLLSEEARLSAREDLPEAIGFIRASTQKMDRLINAILQLSRQGRRQLAPERIDVGQLIGQIRDTLAHRLADADATLEVTGMLPEVISDRFSLDQVFSNLIENAVKYLRPGVPGRITVSGRREPQRVIYAVVDNGRGIDPRDHARVFDLFRRSGAQDKPGEGIGLATVRALVFRLGGTISVDSNLGQGATFTLSLPLTLESQRPEGQGKNE</sequence>
<proteinExistence type="predicted"/>
<evidence type="ECO:0000313" key="8">
    <source>
        <dbReference type="EMBL" id="MBW6530614.1"/>
    </source>
</evidence>
<keyword evidence="3" id="KW-0597">Phosphoprotein</keyword>
<dbReference type="Pfam" id="PF02518">
    <property type="entry name" value="HATPase_c"/>
    <property type="match status" value="1"/>
</dbReference>
<evidence type="ECO:0000256" key="2">
    <source>
        <dbReference type="ARBA" id="ARBA00012438"/>
    </source>
</evidence>
<accession>A0ABS7BMF2</accession>
<keyword evidence="4" id="KW-0808">Transferase</keyword>
<evidence type="ECO:0000256" key="5">
    <source>
        <dbReference type="ARBA" id="ARBA00022777"/>
    </source>
</evidence>
<dbReference type="InterPro" id="IPR007891">
    <property type="entry name" value="CHASE3"/>
</dbReference>
<dbReference type="InterPro" id="IPR050351">
    <property type="entry name" value="BphY/WalK/GraS-like"/>
</dbReference>
<dbReference type="Gene3D" id="1.10.287.130">
    <property type="match status" value="1"/>
</dbReference>
<dbReference type="PROSITE" id="PS50109">
    <property type="entry name" value="HIS_KIN"/>
    <property type="match status" value="1"/>
</dbReference>
<keyword evidence="6" id="KW-0812">Transmembrane</keyword>
<dbReference type="Pfam" id="PF05227">
    <property type="entry name" value="CHASE3"/>
    <property type="match status" value="1"/>
</dbReference>
<dbReference type="SMART" id="SM00388">
    <property type="entry name" value="HisKA"/>
    <property type="match status" value="1"/>
</dbReference>
<evidence type="ECO:0000256" key="1">
    <source>
        <dbReference type="ARBA" id="ARBA00000085"/>
    </source>
</evidence>